<dbReference type="SUPFAM" id="SSF53623">
    <property type="entry name" value="MurD-like peptide ligases, catalytic domain"/>
    <property type="match status" value="1"/>
</dbReference>
<dbReference type="EMBL" id="AVBF01000007">
    <property type="protein sequence ID" value="KGP73876.1"/>
    <property type="molecule type" value="Genomic_DNA"/>
</dbReference>
<evidence type="ECO:0000256" key="7">
    <source>
        <dbReference type="ARBA" id="ARBA00013025"/>
    </source>
</evidence>
<keyword evidence="9 18" id="KW-0436">Ligase</keyword>
<evidence type="ECO:0000259" key="20">
    <source>
        <dbReference type="Pfam" id="PF08245"/>
    </source>
</evidence>
<evidence type="ECO:0000256" key="17">
    <source>
        <dbReference type="ARBA" id="ARBA00049161"/>
    </source>
</evidence>
<dbReference type="InterPro" id="IPR004101">
    <property type="entry name" value="Mur_ligase_C"/>
</dbReference>
<dbReference type="EC" id="6.3.2.17" evidence="7"/>
<dbReference type="PROSITE" id="PS01012">
    <property type="entry name" value="FOLYLPOLYGLU_SYNT_2"/>
    <property type="match status" value="1"/>
</dbReference>
<dbReference type="PANTHER" id="PTHR11136">
    <property type="entry name" value="FOLYLPOLYGLUTAMATE SYNTHASE-RELATED"/>
    <property type="match status" value="1"/>
</dbReference>
<dbReference type="GO" id="GO:0005737">
    <property type="term" value="C:cytoplasm"/>
    <property type="evidence" value="ECO:0007669"/>
    <property type="project" value="TreeGrafter"/>
</dbReference>
<comment type="catalytic activity">
    <reaction evidence="17">
        <text>7,8-dihydropteroate + L-glutamate + ATP = 7,8-dihydrofolate + ADP + phosphate + H(+)</text>
        <dbReference type="Rhea" id="RHEA:23584"/>
        <dbReference type="ChEBI" id="CHEBI:15378"/>
        <dbReference type="ChEBI" id="CHEBI:17839"/>
        <dbReference type="ChEBI" id="CHEBI:29985"/>
        <dbReference type="ChEBI" id="CHEBI:30616"/>
        <dbReference type="ChEBI" id="CHEBI:43474"/>
        <dbReference type="ChEBI" id="CHEBI:57451"/>
        <dbReference type="ChEBI" id="CHEBI:456216"/>
        <dbReference type="EC" id="6.3.2.12"/>
    </reaction>
</comment>
<feature type="domain" description="Mur ligase C-terminal" evidence="19">
    <location>
        <begin position="296"/>
        <end position="413"/>
    </location>
</feature>
<evidence type="ECO:0000256" key="5">
    <source>
        <dbReference type="ARBA" id="ARBA00011245"/>
    </source>
</evidence>
<keyword evidence="12 18" id="KW-0067">ATP-binding</keyword>
<dbReference type="RefSeq" id="WP_036816583.1">
    <property type="nucleotide sequence ID" value="NZ_AVBF01000007.1"/>
</dbReference>
<keyword evidence="14" id="KW-0289">Folate biosynthesis</keyword>
<dbReference type="GO" id="GO:0008841">
    <property type="term" value="F:dihydrofolate synthase activity"/>
    <property type="evidence" value="ECO:0007669"/>
    <property type="project" value="UniProtKB-EC"/>
</dbReference>
<evidence type="ECO:0000256" key="2">
    <source>
        <dbReference type="ARBA" id="ARBA00004799"/>
    </source>
</evidence>
<dbReference type="Gene3D" id="3.40.1190.10">
    <property type="entry name" value="Mur-like, catalytic domain"/>
    <property type="match status" value="1"/>
</dbReference>
<dbReference type="Proteomes" id="UP000030147">
    <property type="component" value="Unassembled WGS sequence"/>
</dbReference>
<dbReference type="EC" id="6.3.2.12" evidence="6"/>
<dbReference type="GO" id="GO:0004326">
    <property type="term" value="F:tetrahydrofolylpolyglutamate synthase activity"/>
    <property type="evidence" value="ECO:0007669"/>
    <property type="project" value="UniProtKB-EC"/>
</dbReference>
<dbReference type="PANTHER" id="PTHR11136:SF0">
    <property type="entry name" value="DIHYDROFOLATE SYNTHETASE-RELATED"/>
    <property type="match status" value="1"/>
</dbReference>
<dbReference type="GO" id="GO:0046872">
    <property type="term" value="F:metal ion binding"/>
    <property type="evidence" value="ECO:0007669"/>
    <property type="project" value="UniProtKB-KW"/>
</dbReference>
<keyword evidence="11 18" id="KW-0547">Nucleotide-binding</keyword>
<dbReference type="GO" id="GO:0005524">
    <property type="term" value="F:ATP binding"/>
    <property type="evidence" value="ECO:0007669"/>
    <property type="project" value="UniProtKB-KW"/>
</dbReference>
<protein>
    <recommendedName>
        <fullName evidence="8">Dihydrofolate synthase/folylpolyglutamate synthase</fullName>
        <ecNumber evidence="6">6.3.2.12</ecNumber>
        <ecNumber evidence="7">6.3.2.17</ecNumber>
    </recommendedName>
    <alternativeName>
        <fullName evidence="15">Tetrahydrofolylpolyglutamate synthase</fullName>
    </alternativeName>
</protein>
<dbReference type="InterPro" id="IPR001645">
    <property type="entry name" value="Folylpolyglutamate_synth"/>
</dbReference>
<evidence type="ECO:0000256" key="11">
    <source>
        <dbReference type="ARBA" id="ARBA00022741"/>
    </source>
</evidence>
<evidence type="ECO:0000256" key="15">
    <source>
        <dbReference type="ARBA" id="ARBA00030592"/>
    </source>
</evidence>
<keyword evidence="22" id="KW-1185">Reference proteome</keyword>
<evidence type="ECO:0000256" key="3">
    <source>
        <dbReference type="ARBA" id="ARBA00005150"/>
    </source>
</evidence>
<evidence type="ECO:0000256" key="8">
    <source>
        <dbReference type="ARBA" id="ARBA00019357"/>
    </source>
</evidence>
<evidence type="ECO:0000259" key="19">
    <source>
        <dbReference type="Pfam" id="PF02875"/>
    </source>
</evidence>
<sequence>MVMNYQDAMEWIHNRHKFGIKPGLQRMEWLMSRLGNPEQHLQAIHVAGTNGKGSTISFIRNMLQAHGYTVGTFTSPYVVTFNERISINGKPLADEEWAELVDKIKPLAEELETLPLGGPTEFEVITALAILYFSEHPQDIVLMETGLGGRLDSTNVISPILSVITSIGKDHTAILGETMEEIASEKAGIIKPGVPVITGVENPNALNVIKQKAIIEDAKLDTLGDQFQIIDVSTTPIGEQFNFTNEMINWDELVIHMKGKHQMKNAALAIQAVTQCLTHVSEEKVREGLLTTSWVGRFEQVFDHPPIILDGAHNEEGIQAMTQTVRDHYHDKKKHLLFAALHDKPLDKMVPLFTNTFDTVTFTSFSFPRATNPEELYSLSSHPRKDKTYDWKEFVMESMKTLSKEEVLIISGSLYFISEVRKFFENIG</sequence>
<evidence type="ECO:0000313" key="21">
    <source>
        <dbReference type="EMBL" id="KGP73876.1"/>
    </source>
</evidence>
<dbReference type="FunFam" id="3.40.1190.10:FF:000004">
    <property type="entry name" value="Dihydrofolate synthase/folylpolyglutamate synthase"/>
    <property type="match status" value="1"/>
</dbReference>
<comment type="pathway">
    <text evidence="3">Cofactor biosynthesis; tetrahydrofolylpolyglutamate biosynthesis.</text>
</comment>
<feature type="domain" description="Mur ligase central" evidence="20">
    <location>
        <begin position="135"/>
        <end position="272"/>
    </location>
</feature>
<name>A0A0A2TII6_9BACI</name>
<dbReference type="SUPFAM" id="SSF53244">
    <property type="entry name" value="MurD-like peptide ligases, peptide-binding domain"/>
    <property type="match status" value="1"/>
</dbReference>
<evidence type="ECO:0000256" key="9">
    <source>
        <dbReference type="ARBA" id="ARBA00022598"/>
    </source>
</evidence>
<dbReference type="GO" id="GO:0046656">
    <property type="term" value="P:folic acid biosynthetic process"/>
    <property type="evidence" value="ECO:0007669"/>
    <property type="project" value="UniProtKB-KW"/>
</dbReference>
<dbReference type="OrthoDB" id="9809356at2"/>
<comment type="cofactor">
    <cofactor evidence="1">
        <name>Mg(2+)</name>
        <dbReference type="ChEBI" id="CHEBI:18420"/>
    </cofactor>
</comment>
<comment type="subunit">
    <text evidence="5">Monomer.</text>
</comment>
<evidence type="ECO:0000256" key="16">
    <source>
        <dbReference type="ARBA" id="ARBA00047493"/>
    </source>
</evidence>
<dbReference type="InterPro" id="IPR036565">
    <property type="entry name" value="Mur-like_cat_sf"/>
</dbReference>
<dbReference type="PIRSF" id="PIRSF001563">
    <property type="entry name" value="Folylpolyglu_synth"/>
    <property type="match status" value="1"/>
</dbReference>
<dbReference type="InterPro" id="IPR018109">
    <property type="entry name" value="Folylpolyglutamate_synth_CS"/>
</dbReference>
<evidence type="ECO:0000256" key="4">
    <source>
        <dbReference type="ARBA" id="ARBA00008276"/>
    </source>
</evidence>
<evidence type="ECO:0000256" key="12">
    <source>
        <dbReference type="ARBA" id="ARBA00022840"/>
    </source>
</evidence>
<reference evidence="21 22" key="1">
    <citation type="journal article" date="2015" name="Stand. Genomic Sci.">
        <title>High quality draft genome sequence of the moderately halophilic bacterium Pontibacillus yanchengensis Y32(T) and comparison among Pontibacillus genomes.</title>
        <authorList>
            <person name="Huang J."/>
            <person name="Qiao Z.X."/>
            <person name="Tang J.W."/>
            <person name="Wang G."/>
        </authorList>
    </citation>
    <scope>NUCLEOTIDE SEQUENCE [LARGE SCALE GENOMIC DNA]</scope>
    <source>
        <strain evidence="21 22">Y32</strain>
    </source>
</reference>
<evidence type="ECO:0000313" key="22">
    <source>
        <dbReference type="Proteomes" id="UP000030147"/>
    </source>
</evidence>
<gene>
    <name evidence="21" type="ORF">N782_21195</name>
</gene>
<dbReference type="InterPro" id="IPR036615">
    <property type="entry name" value="Mur_ligase_C_dom_sf"/>
</dbReference>
<organism evidence="21 22">
    <name type="scientific">Pontibacillus yanchengensis Y32</name>
    <dbReference type="NCBI Taxonomy" id="1385514"/>
    <lineage>
        <taxon>Bacteria</taxon>
        <taxon>Bacillati</taxon>
        <taxon>Bacillota</taxon>
        <taxon>Bacilli</taxon>
        <taxon>Bacillales</taxon>
        <taxon>Bacillaceae</taxon>
        <taxon>Pontibacillus</taxon>
    </lineage>
</organism>
<keyword evidence="13" id="KW-0460">Magnesium</keyword>
<dbReference type="AlphaFoldDB" id="A0A0A2TII6"/>
<proteinExistence type="inferred from homology"/>
<comment type="similarity">
    <text evidence="4 18">Belongs to the folylpolyglutamate synthase family.</text>
</comment>
<dbReference type="STRING" id="1385514.N782_21195"/>
<dbReference type="NCBIfam" id="TIGR01499">
    <property type="entry name" value="folC"/>
    <property type="match status" value="1"/>
</dbReference>
<comment type="pathway">
    <text evidence="2">Cofactor biosynthesis; tetrahydrofolate biosynthesis; 7,8-dihydrofolate from 2-amino-4-hydroxy-6-hydroxymethyl-7,8-dihydropteridine diphosphate and 4-aminobenzoate: step 2/2.</text>
</comment>
<evidence type="ECO:0000256" key="6">
    <source>
        <dbReference type="ARBA" id="ARBA00013023"/>
    </source>
</evidence>
<evidence type="ECO:0000256" key="14">
    <source>
        <dbReference type="ARBA" id="ARBA00022909"/>
    </source>
</evidence>
<dbReference type="PROSITE" id="PS01011">
    <property type="entry name" value="FOLYLPOLYGLU_SYNT_1"/>
    <property type="match status" value="1"/>
</dbReference>
<dbReference type="Pfam" id="PF02875">
    <property type="entry name" value="Mur_ligase_C"/>
    <property type="match status" value="1"/>
</dbReference>
<dbReference type="eggNOG" id="COG0285">
    <property type="taxonomic scope" value="Bacteria"/>
</dbReference>
<evidence type="ECO:0000256" key="10">
    <source>
        <dbReference type="ARBA" id="ARBA00022723"/>
    </source>
</evidence>
<dbReference type="Gene3D" id="3.90.190.20">
    <property type="entry name" value="Mur ligase, C-terminal domain"/>
    <property type="match status" value="1"/>
</dbReference>
<comment type="catalytic activity">
    <reaction evidence="16">
        <text>(6S)-5,6,7,8-tetrahydrofolyl-(gamma-L-Glu)(n) + L-glutamate + ATP = (6S)-5,6,7,8-tetrahydrofolyl-(gamma-L-Glu)(n+1) + ADP + phosphate + H(+)</text>
        <dbReference type="Rhea" id="RHEA:10580"/>
        <dbReference type="Rhea" id="RHEA-COMP:14738"/>
        <dbReference type="Rhea" id="RHEA-COMP:14740"/>
        <dbReference type="ChEBI" id="CHEBI:15378"/>
        <dbReference type="ChEBI" id="CHEBI:29985"/>
        <dbReference type="ChEBI" id="CHEBI:30616"/>
        <dbReference type="ChEBI" id="CHEBI:43474"/>
        <dbReference type="ChEBI" id="CHEBI:141005"/>
        <dbReference type="ChEBI" id="CHEBI:456216"/>
        <dbReference type="EC" id="6.3.2.17"/>
    </reaction>
</comment>
<comment type="caution">
    <text evidence="21">The sequence shown here is derived from an EMBL/GenBank/DDBJ whole genome shotgun (WGS) entry which is preliminary data.</text>
</comment>
<evidence type="ECO:0000256" key="13">
    <source>
        <dbReference type="ARBA" id="ARBA00022842"/>
    </source>
</evidence>
<dbReference type="Pfam" id="PF08245">
    <property type="entry name" value="Mur_ligase_M"/>
    <property type="match status" value="1"/>
</dbReference>
<dbReference type="InterPro" id="IPR013221">
    <property type="entry name" value="Mur_ligase_cen"/>
</dbReference>
<evidence type="ECO:0000256" key="18">
    <source>
        <dbReference type="PIRNR" id="PIRNR001563"/>
    </source>
</evidence>
<evidence type="ECO:0000256" key="1">
    <source>
        <dbReference type="ARBA" id="ARBA00001946"/>
    </source>
</evidence>
<accession>A0A0A2TII6</accession>
<keyword evidence="10" id="KW-0479">Metal-binding</keyword>